<name>A0ABT3JUI3_9XANT</name>
<dbReference type="EMBL" id="JAPCHY010000004">
    <property type="protein sequence ID" value="MCW4472123.1"/>
    <property type="molecule type" value="Genomic_DNA"/>
</dbReference>
<gene>
    <name evidence="2" type="ORF">OK345_06375</name>
</gene>
<reference evidence="2 3" key="1">
    <citation type="submission" date="2022-10" db="EMBL/GenBank/DDBJ databases">
        <title>Xanthomonas sp. H13-6.</title>
        <authorList>
            <person name="Liu X."/>
            <person name="Deng Z."/>
            <person name="Jiang Y."/>
            <person name="Yu T."/>
            <person name="Ai J."/>
        </authorList>
    </citation>
    <scope>NUCLEOTIDE SEQUENCE [LARGE SCALE GENOMIC DNA]</scope>
    <source>
        <strain evidence="2 3">H13-6</strain>
    </source>
</reference>
<dbReference type="PROSITE" id="PS51257">
    <property type="entry name" value="PROKAR_LIPOPROTEIN"/>
    <property type="match status" value="1"/>
</dbReference>
<dbReference type="Gene3D" id="2.60.40.3340">
    <property type="entry name" value="Domain of unknown function DUF4426"/>
    <property type="match status" value="1"/>
</dbReference>
<keyword evidence="3" id="KW-1185">Reference proteome</keyword>
<evidence type="ECO:0000259" key="1">
    <source>
        <dbReference type="Pfam" id="PF14467"/>
    </source>
</evidence>
<evidence type="ECO:0000313" key="3">
    <source>
        <dbReference type="Proteomes" id="UP001209922"/>
    </source>
</evidence>
<comment type="caution">
    <text evidence="2">The sequence shown here is derived from an EMBL/GenBank/DDBJ whole genome shotgun (WGS) entry which is preliminary data.</text>
</comment>
<sequence length="155" mass="16415">MRLPSALPPACMLAMALLGGCSGSETPRPATVLAAEPSHSDFGALRVHYNVLPTLAMNPAVARSYGVPRDAGQALLVVALRELRQGAELPADGAVTATAVDLSGRRQQIVLRTVRTGSYADHVGLVRISRHDTLRFDLQVQSANGGGSVKFQRNF</sequence>
<dbReference type="InterPro" id="IPR025218">
    <property type="entry name" value="DUF4426"/>
</dbReference>
<dbReference type="Pfam" id="PF14467">
    <property type="entry name" value="DUF4426"/>
    <property type="match status" value="1"/>
</dbReference>
<organism evidence="2 3">
    <name type="scientific">Xanthomonas chitinilytica</name>
    <dbReference type="NCBI Taxonomy" id="2989819"/>
    <lineage>
        <taxon>Bacteria</taxon>
        <taxon>Pseudomonadati</taxon>
        <taxon>Pseudomonadota</taxon>
        <taxon>Gammaproteobacteria</taxon>
        <taxon>Lysobacterales</taxon>
        <taxon>Lysobacteraceae</taxon>
        <taxon>Xanthomonas</taxon>
    </lineage>
</organism>
<dbReference type="RefSeq" id="WP_265127081.1">
    <property type="nucleotide sequence ID" value="NZ_JAPCHY010000004.1"/>
</dbReference>
<accession>A0ABT3JUI3</accession>
<proteinExistence type="predicted"/>
<dbReference type="Proteomes" id="UP001209922">
    <property type="component" value="Unassembled WGS sequence"/>
</dbReference>
<evidence type="ECO:0000313" key="2">
    <source>
        <dbReference type="EMBL" id="MCW4472123.1"/>
    </source>
</evidence>
<protein>
    <submittedName>
        <fullName evidence="2">DUF4426 domain-containing protein</fullName>
    </submittedName>
</protein>
<feature type="domain" description="DUF4426" evidence="1">
    <location>
        <begin position="41"/>
        <end position="155"/>
    </location>
</feature>